<gene>
    <name evidence="1" type="ORF">EVAR_37219_1</name>
</gene>
<dbReference type="InterPro" id="IPR012337">
    <property type="entry name" value="RNaseH-like_sf"/>
</dbReference>
<name>A0A4C1Y9K3_EUMVA</name>
<sequence length="276" mass="31584">MQSRVHRKLNRSREPLNLVLVFGRAGDENRLLQNKVTQHPIKSTPSLPNSLPPFRSDTAGWLLARLLLLDIWVREAAKLCELKRGKELGDISADWKFERPVDFCKLLHPAHTSGFGFESVADLDSSTMDRLAIVGPHIYTDGSRIEGKDRAALTEWRDDTEYWNSAYRFESFCVVFQAEMFALHRALWRVKKARQDNRDIVAEGREVRLFWMRAHADTAGNEHADELANNVILKRKTAADYDRFPLLYAKKAIRAASLDQWQQRYAEGSTGASFPG</sequence>
<evidence type="ECO:0000313" key="2">
    <source>
        <dbReference type="Proteomes" id="UP000299102"/>
    </source>
</evidence>
<protein>
    <submittedName>
        <fullName evidence="1">Uncharacterized protein</fullName>
    </submittedName>
</protein>
<comment type="caution">
    <text evidence="1">The sequence shown here is derived from an EMBL/GenBank/DDBJ whole genome shotgun (WGS) entry which is preliminary data.</text>
</comment>
<dbReference type="SUPFAM" id="SSF53098">
    <property type="entry name" value="Ribonuclease H-like"/>
    <property type="match status" value="1"/>
</dbReference>
<dbReference type="OrthoDB" id="411823at2759"/>
<dbReference type="InterPro" id="IPR036397">
    <property type="entry name" value="RNaseH_sf"/>
</dbReference>
<dbReference type="AlphaFoldDB" id="A0A4C1Y9K3"/>
<dbReference type="EMBL" id="BGZK01001098">
    <property type="protein sequence ID" value="GBP71125.1"/>
    <property type="molecule type" value="Genomic_DNA"/>
</dbReference>
<accession>A0A4C1Y9K3</accession>
<keyword evidence="2" id="KW-1185">Reference proteome</keyword>
<dbReference type="Gene3D" id="3.30.420.10">
    <property type="entry name" value="Ribonuclease H-like superfamily/Ribonuclease H"/>
    <property type="match status" value="1"/>
</dbReference>
<dbReference type="GO" id="GO:0003676">
    <property type="term" value="F:nucleic acid binding"/>
    <property type="evidence" value="ECO:0007669"/>
    <property type="project" value="InterPro"/>
</dbReference>
<proteinExistence type="predicted"/>
<organism evidence="1 2">
    <name type="scientific">Eumeta variegata</name>
    <name type="common">Bagworm moth</name>
    <name type="synonym">Eumeta japonica</name>
    <dbReference type="NCBI Taxonomy" id="151549"/>
    <lineage>
        <taxon>Eukaryota</taxon>
        <taxon>Metazoa</taxon>
        <taxon>Ecdysozoa</taxon>
        <taxon>Arthropoda</taxon>
        <taxon>Hexapoda</taxon>
        <taxon>Insecta</taxon>
        <taxon>Pterygota</taxon>
        <taxon>Neoptera</taxon>
        <taxon>Endopterygota</taxon>
        <taxon>Lepidoptera</taxon>
        <taxon>Glossata</taxon>
        <taxon>Ditrysia</taxon>
        <taxon>Tineoidea</taxon>
        <taxon>Psychidae</taxon>
        <taxon>Oiketicinae</taxon>
        <taxon>Eumeta</taxon>
    </lineage>
</organism>
<evidence type="ECO:0000313" key="1">
    <source>
        <dbReference type="EMBL" id="GBP71125.1"/>
    </source>
</evidence>
<reference evidence="1 2" key="1">
    <citation type="journal article" date="2019" name="Commun. Biol.">
        <title>The bagworm genome reveals a unique fibroin gene that provides high tensile strength.</title>
        <authorList>
            <person name="Kono N."/>
            <person name="Nakamura H."/>
            <person name="Ohtoshi R."/>
            <person name="Tomita M."/>
            <person name="Numata K."/>
            <person name="Arakawa K."/>
        </authorList>
    </citation>
    <scope>NUCLEOTIDE SEQUENCE [LARGE SCALE GENOMIC DNA]</scope>
</reference>
<dbReference type="Proteomes" id="UP000299102">
    <property type="component" value="Unassembled WGS sequence"/>
</dbReference>